<dbReference type="Gene3D" id="3.40.710.10">
    <property type="entry name" value="DD-peptidase/beta-lactamase superfamily"/>
    <property type="match status" value="1"/>
</dbReference>
<keyword evidence="1" id="KW-0812">Transmembrane</keyword>
<evidence type="ECO:0000313" key="4">
    <source>
        <dbReference type="Proteomes" id="UP000007488"/>
    </source>
</evidence>
<dbReference type="EMBL" id="CP002547">
    <property type="protein sequence ID" value="ADY54473.1"/>
    <property type="molecule type" value="Genomic_DNA"/>
</dbReference>
<feature type="domain" description="Beta-lactamase-related" evidence="2">
    <location>
        <begin position="79"/>
        <end position="349"/>
    </location>
</feature>
<dbReference type="PANTHER" id="PTHR46825:SF8">
    <property type="entry name" value="BETA-LACTAMASE-RELATED"/>
    <property type="match status" value="1"/>
</dbReference>
<keyword evidence="1" id="KW-1133">Transmembrane helix</keyword>
<dbReference type="InterPro" id="IPR012338">
    <property type="entry name" value="Beta-lactam/transpept-like"/>
</dbReference>
<dbReference type="SUPFAM" id="SSF56601">
    <property type="entry name" value="beta-lactamase/transpeptidase-like"/>
    <property type="match status" value="1"/>
</dbReference>
<proteinExistence type="predicted"/>
<organism evidence="3 4">
    <name type="scientific">Syntrophobotulus glycolicus (strain DSM 8271 / FlGlyR)</name>
    <dbReference type="NCBI Taxonomy" id="645991"/>
    <lineage>
        <taxon>Bacteria</taxon>
        <taxon>Bacillati</taxon>
        <taxon>Bacillota</taxon>
        <taxon>Clostridia</taxon>
        <taxon>Eubacteriales</taxon>
        <taxon>Desulfitobacteriaceae</taxon>
        <taxon>Syntrophobotulus</taxon>
    </lineage>
</organism>
<feature type="transmembrane region" description="Helical" evidence="1">
    <location>
        <begin position="12"/>
        <end position="35"/>
    </location>
</feature>
<dbReference type="STRING" id="645991.Sgly_0101"/>
<dbReference type="AlphaFoldDB" id="F0SVJ7"/>
<dbReference type="InterPro" id="IPR001466">
    <property type="entry name" value="Beta-lactam-related"/>
</dbReference>
<evidence type="ECO:0000313" key="3">
    <source>
        <dbReference type="EMBL" id="ADY54473.1"/>
    </source>
</evidence>
<evidence type="ECO:0000256" key="1">
    <source>
        <dbReference type="SAM" id="Phobius"/>
    </source>
</evidence>
<protein>
    <submittedName>
        <fullName evidence="3">Beta-lactamase</fullName>
    </submittedName>
</protein>
<dbReference type="Pfam" id="PF00144">
    <property type="entry name" value="Beta-lactamase"/>
    <property type="match status" value="1"/>
</dbReference>
<dbReference type="PANTHER" id="PTHR46825">
    <property type="entry name" value="D-ALANYL-D-ALANINE-CARBOXYPEPTIDASE/ENDOPEPTIDASE AMPH"/>
    <property type="match status" value="1"/>
</dbReference>
<reference evidence="3 4" key="1">
    <citation type="journal article" date="2011" name="Stand. Genomic Sci.">
        <title>Complete genome sequence of Syntrophobotulus glycolicus type strain (FlGlyR).</title>
        <authorList>
            <person name="Han C."/>
            <person name="Mwirichia R."/>
            <person name="Chertkov O."/>
            <person name="Held B."/>
            <person name="Lapidus A."/>
            <person name="Nolan M."/>
            <person name="Lucas S."/>
            <person name="Hammon N."/>
            <person name="Deshpande S."/>
            <person name="Cheng J.F."/>
            <person name="Tapia R."/>
            <person name="Goodwin L."/>
            <person name="Pitluck S."/>
            <person name="Huntemann M."/>
            <person name="Liolios K."/>
            <person name="Ivanova N."/>
            <person name="Pagani I."/>
            <person name="Mavromatis K."/>
            <person name="Ovchinikova G."/>
            <person name="Pati A."/>
            <person name="Chen A."/>
            <person name="Palaniappan K."/>
            <person name="Land M."/>
            <person name="Hauser L."/>
            <person name="Brambilla E.M."/>
            <person name="Rohde M."/>
            <person name="Spring S."/>
            <person name="Sikorski J."/>
            <person name="Goker M."/>
            <person name="Woyke T."/>
            <person name="Bristow J."/>
            <person name="Eisen J.A."/>
            <person name="Markowitz V."/>
            <person name="Hugenholtz P."/>
            <person name="Kyrpides N.C."/>
            <person name="Klenk H.P."/>
            <person name="Detter J.C."/>
        </authorList>
    </citation>
    <scope>NUCLEOTIDE SEQUENCE [LARGE SCALE GENOMIC DNA]</scope>
    <source>
        <strain evidence="4">DSM 8271 / FlGlyR</strain>
    </source>
</reference>
<dbReference type="KEGG" id="sgy:Sgly_0101"/>
<reference evidence="4" key="2">
    <citation type="submission" date="2011-02" db="EMBL/GenBank/DDBJ databases">
        <title>The complete genome of Syntrophobotulus glycolicus DSM 8271.</title>
        <authorList>
            <person name="Lucas S."/>
            <person name="Copeland A."/>
            <person name="Lapidus A."/>
            <person name="Bruce D."/>
            <person name="Goodwin L."/>
            <person name="Pitluck S."/>
            <person name="Kyrpides N."/>
            <person name="Mavromatis K."/>
            <person name="Pagani I."/>
            <person name="Ivanova N."/>
            <person name="Mikhailova N."/>
            <person name="Chertkov O."/>
            <person name="Held B."/>
            <person name="Detter J.C."/>
            <person name="Tapia R."/>
            <person name="Han C."/>
            <person name="Land M."/>
            <person name="Hauser L."/>
            <person name="Markowitz V."/>
            <person name="Cheng J.-F."/>
            <person name="Hugenholtz P."/>
            <person name="Woyke T."/>
            <person name="Wu D."/>
            <person name="Spring S."/>
            <person name="Schroeder M."/>
            <person name="Brambilla E."/>
            <person name="Klenk H.-P."/>
            <person name="Eisen J.A."/>
        </authorList>
    </citation>
    <scope>NUCLEOTIDE SEQUENCE [LARGE SCALE GENOMIC DNA]</scope>
    <source>
        <strain evidence="4">DSM 8271 / FlGlyR</strain>
    </source>
</reference>
<gene>
    <name evidence="3" type="ordered locus">Sgly_0101</name>
</gene>
<sequence>MKKVISKRKKILRYVVISVLAVVLAFGIFTAIAAYRMSLIPSMTFQKMLNYTTKDNKDAVITVGIIKGASMSYTVYGKSGTILPSKEYTYEIGSATKTFTCSLLCKAISEGRVKLTDSIDRYISLPESNYYPTFGKLVTHTSGYKGYYFNWQMVNNFFHRQKNDFYGISEETLAKQISMHIVRDKEYPFYYSNFGISVVGIALSHIYGKDYTSAMNDFIVSDLSLEHTKIADGSGDLKGYWNWKSDDGYIPAGAITSTIGDMLEYVDLHMTESIPYLALGHQEVAKINATQKQYEKMNIRTDAAGIGWMIDKQNNIIWHNGGTSNFNSYIAFDPKDQVGVVILSNLSPNYRIPATVMGARLMLDLQSKP</sequence>
<evidence type="ECO:0000259" key="2">
    <source>
        <dbReference type="Pfam" id="PF00144"/>
    </source>
</evidence>
<dbReference type="RefSeq" id="WP_013623344.1">
    <property type="nucleotide sequence ID" value="NC_015172.1"/>
</dbReference>
<dbReference type="InterPro" id="IPR050491">
    <property type="entry name" value="AmpC-like"/>
</dbReference>
<accession>F0SVJ7</accession>
<dbReference type="Proteomes" id="UP000007488">
    <property type="component" value="Chromosome"/>
</dbReference>
<dbReference type="HOGENOM" id="CLU_020027_7_4_9"/>
<keyword evidence="4" id="KW-1185">Reference proteome</keyword>
<name>F0SVJ7_SYNGF</name>
<keyword evidence="1" id="KW-0472">Membrane</keyword>
<dbReference type="eggNOG" id="COG1680">
    <property type="taxonomic scope" value="Bacteria"/>
</dbReference>